<evidence type="ECO:0000256" key="6">
    <source>
        <dbReference type="SAM" id="MobiDB-lite"/>
    </source>
</evidence>
<dbReference type="GO" id="GO:0003700">
    <property type="term" value="F:DNA-binding transcription factor activity"/>
    <property type="evidence" value="ECO:0007669"/>
    <property type="project" value="TreeGrafter"/>
</dbReference>
<comment type="subcellular location">
    <subcellularLocation>
        <location evidence="1">Nucleus</location>
    </subcellularLocation>
</comment>
<dbReference type="EMBL" id="SWLB01000014">
    <property type="protein sequence ID" value="KAF3329487.1"/>
    <property type="molecule type" value="Genomic_DNA"/>
</dbReference>
<feature type="compositionally biased region" description="Low complexity" evidence="6">
    <location>
        <begin position="160"/>
        <end position="174"/>
    </location>
</feature>
<evidence type="ECO:0000256" key="1">
    <source>
        <dbReference type="ARBA" id="ARBA00004123"/>
    </source>
</evidence>
<dbReference type="Pfam" id="PF00010">
    <property type="entry name" value="HLH"/>
    <property type="match status" value="1"/>
</dbReference>
<evidence type="ECO:0000256" key="2">
    <source>
        <dbReference type="ARBA" id="ARBA00005510"/>
    </source>
</evidence>
<dbReference type="InterPro" id="IPR036638">
    <property type="entry name" value="HLH_DNA-bd_sf"/>
</dbReference>
<feature type="compositionally biased region" description="Basic and acidic residues" evidence="6">
    <location>
        <begin position="197"/>
        <end position="213"/>
    </location>
</feature>
<feature type="compositionally biased region" description="Polar residues" evidence="6">
    <location>
        <begin position="122"/>
        <end position="144"/>
    </location>
</feature>
<dbReference type="PANTHER" id="PTHR12565:SF184">
    <property type="entry name" value="BHLH TRANSCRIPTION FACTOR"/>
    <property type="match status" value="1"/>
</dbReference>
<keyword evidence="9" id="KW-1185">Reference proteome</keyword>
<dbReference type="PROSITE" id="PS50888">
    <property type="entry name" value="BHLH"/>
    <property type="match status" value="1"/>
</dbReference>
<keyword evidence="3" id="KW-0805">Transcription regulation</keyword>
<keyword evidence="4" id="KW-0804">Transcription</keyword>
<dbReference type="Proteomes" id="UP000623129">
    <property type="component" value="Unassembled WGS sequence"/>
</dbReference>
<accession>A0A833V970</accession>
<dbReference type="AlphaFoldDB" id="A0A833V970"/>
<protein>
    <submittedName>
        <fullName evidence="8">Transcription factor bHLH49-like isoform X1</fullName>
    </submittedName>
</protein>
<gene>
    <name evidence="8" type="ORF">FCM35_KLT04818</name>
</gene>
<feature type="region of interest" description="Disordered" evidence="6">
    <location>
        <begin position="407"/>
        <end position="426"/>
    </location>
</feature>
<proteinExistence type="inferred from homology"/>
<comment type="caution">
    <text evidence="8">The sequence shown here is derived from an EMBL/GenBank/DDBJ whole genome shotgun (WGS) entry which is preliminary data.</text>
</comment>
<evidence type="ECO:0000256" key="4">
    <source>
        <dbReference type="ARBA" id="ARBA00023163"/>
    </source>
</evidence>
<keyword evidence="5" id="KW-0539">Nucleus</keyword>
<feature type="compositionally biased region" description="Polar residues" evidence="6">
    <location>
        <begin position="407"/>
        <end position="416"/>
    </location>
</feature>
<dbReference type="InterPro" id="IPR011598">
    <property type="entry name" value="bHLH_dom"/>
</dbReference>
<dbReference type="GO" id="GO:0046983">
    <property type="term" value="F:protein dimerization activity"/>
    <property type="evidence" value="ECO:0007669"/>
    <property type="project" value="InterPro"/>
</dbReference>
<dbReference type="FunFam" id="4.10.280.10:FF:000002">
    <property type="entry name" value="Basic helix-loop-helix transcription factor"/>
    <property type="match status" value="1"/>
</dbReference>
<feature type="region of interest" description="Disordered" evidence="6">
    <location>
        <begin position="1"/>
        <end position="22"/>
    </location>
</feature>
<organism evidence="8 9">
    <name type="scientific">Carex littledalei</name>
    <dbReference type="NCBI Taxonomy" id="544730"/>
    <lineage>
        <taxon>Eukaryota</taxon>
        <taxon>Viridiplantae</taxon>
        <taxon>Streptophyta</taxon>
        <taxon>Embryophyta</taxon>
        <taxon>Tracheophyta</taxon>
        <taxon>Spermatophyta</taxon>
        <taxon>Magnoliopsida</taxon>
        <taxon>Liliopsida</taxon>
        <taxon>Poales</taxon>
        <taxon>Cyperaceae</taxon>
        <taxon>Cyperoideae</taxon>
        <taxon>Cariceae</taxon>
        <taxon>Carex</taxon>
        <taxon>Carex subgen. Euthyceras</taxon>
    </lineage>
</organism>
<dbReference type="InterPro" id="IPR024097">
    <property type="entry name" value="bHLH_ZIP_TF"/>
</dbReference>
<dbReference type="PANTHER" id="PTHR12565">
    <property type="entry name" value="STEROL REGULATORY ELEMENT-BINDING PROTEIN"/>
    <property type="match status" value="1"/>
</dbReference>
<dbReference type="SMART" id="SM00353">
    <property type="entry name" value="HLH"/>
    <property type="match status" value="1"/>
</dbReference>
<evidence type="ECO:0000313" key="8">
    <source>
        <dbReference type="EMBL" id="KAF3329487.1"/>
    </source>
</evidence>
<dbReference type="GO" id="GO:0005634">
    <property type="term" value="C:nucleus"/>
    <property type="evidence" value="ECO:0007669"/>
    <property type="project" value="UniProtKB-SubCell"/>
</dbReference>
<evidence type="ECO:0000313" key="9">
    <source>
        <dbReference type="Proteomes" id="UP000623129"/>
    </source>
</evidence>
<reference evidence="8" key="1">
    <citation type="submission" date="2020-01" db="EMBL/GenBank/DDBJ databases">
        <title>Genome sequence of Kobresia littledalei, the first chromosome-level genome in the family Cyperaceae.</title>
        <authorList>
            <person name="Qu G."/>
        </authorList>
    </citation>
    <scope>NUCLEOTIDE SEQUENCE</scope>
    <source>
        <strain evidence="8">C.B.Clarke</strain>
        <tissue evidence="8">Leaf</tissue>
    </source>
</reference>
<feature type="domain" description="BHLH" evidence="7">
    <location>
        <begin position="244"/>
        <end position="294"/>
    </location>
</feature>
<dbReference type="CDD" id="cd18919">
    <property type="entry name" value="bHLH_AtBPE_like"/>
    <property type="match status" value="1"/>
</dbReference>
<name>A0A833V970_9POAL</name>
<evidence type="ECO:0000256" key="5">
    <source>
        <dbReference type="ARBA" id="ARBA00023242"/>
    </source>
</evidence>
<sequence>MDLSESNGLEKRNGDQLDPQLIPQFGGPIGMVPGTGTGSPFALWPGMPNLSNPMVESFNPSILNQSSNKFPFSGVIPPGLPNFPSEPGFIERAARLSCFSANGAFNGVMSNSVLNQTQKGELNSMSIGSGSSHGNQLKNQGTIEKNTESNEGADDRISDGDNANANADSSQNDSGAKKRKRTNQDVAIEQGQASMKSQEETGKQTSESKKEVENSGSKNAGKNGKDAADAPKGDYIHVRARRGQATNSHSLAERVRREKISERMKYLQELVPGCSKVTGKAVMLDEIINYVQSLQRQVEFLSMKLAAVNPRLDLNIEALLSKDILQGRGGCSSTVGFTHEMFHSQLQSQPGLLPPGLPGMLNPSEPFRRAINNPLSAMNPFKDPNHPQMPTSWQDELHNVMSMNFAPNPQLSNQEVATKPGEGFQL</sequence>
<feature type="region of interest" description="Disordered" evidence="6">
    <location>
        <begin position="122"/>
        <end position="231"/>
    </location>
</feature>
<evidence type="ECO:0000256" key="3">
    <source>
        <dbReference type="ARBA" id="ARBA00023015"/>
    </source>
</evidence>
<dbReference type="SUPFAM" id="SSF47459">
    <property type="entry name" value="HLH, helix-loop-helix DNA-binding domain"/>
    <property type="match status" value="1"/>
</dbReference>
<dbReference type="OrthoDB" id="1923196at2759"/>
<evidence type="ECO:0000259" key="7">
    <source>
        <dbReference type="PROSITE" id="PS50888"/>
    </source>
</evidence>
<feature type="compositionally biased region" description="Basic and acidic residues" evidence="6">
    <location>
        <begin position="145"/>
        <end position="159"/>
    </location>
</feature>
<dbReference type="Gene3D" id="4.10.280.10">
    <property type="entry name" value="Helix-loop-helix DNA-binding domain"/>
    <property type="match status" value="1"/>
</dbReference>
<comment type="similarity">
    <text evidence="2">Belongs to the bHLH protein family.</text>
</comment>